<feature type="transmembrane region" description="Helical" evidence="13">
    <location>
        <begin position="64"/>
        <end position="85"/>
    </location>
</feature>
<dbReference type="KEGG" id="muo:115480639"/>
<dbReference type="GO" id="GO:0005886">
    <property type="term" value="C:plasma membrane"/>
    <property type="evidence" value="ECO:0007669"/>
    <property type="project" value="UniProtKB-SubCell"/>
</dbReference>
<evidence type="ECO:0000256" key="13">
    <source>
        <dbReference type="SAM" id="Phobius"/>
    </source>
</evidence>
<evidence type="ECO:0000256" key="4">
    <source>
        <dbReference type="ARBA" id="ARBA00022692"/>
    </source>
</evidence>
<dbReference type="InterPro" id="IPR002230">
    <property type="entry name" value="Cnbnoid_rcpt"/>
</dbReference>
<proteinExistence type="inferred from homology"/>
<accession>A0A6P7Z7J2</accession>
<gene>
    <name evidence="16" type="primary">CNR2</name>
</gene>
<dbReference type="RefSeq" id="XP_030075322.1">
    <property type="nucleotide sequence ID" value="XM_030219462.1"/>
</dbReference>
<dbReference type="InParanoid" id="A0A6P7Z7J2"/>
<sequence>MNQTQGNTTKCDYVNVDSYMVLTNSQEIAVAVLCITLGGVCILENLLVLYLIFASSHLRKKPSYLFISSVALADLLASVIFAYTFVDFHVFKETGSYSLFLFKLGAVTTSFTASLGSLLLTAFDRYICIHRPSAYKRIVTQQRALLALVVLWVITLIVAYLPLMGWNCCTLNSLCSQLFPLIDNNYLSIWICLVLTLLLAITYAYIYVFWKARKHQQDMNSHQVQPGKRQAKIRMDVMLAKTMVLVLTVLVTCWSPVLFFMIYGLFTVLNDDVKRVFAFCSTLCLLNSMINPIIYALRSRNMRHELINRLFCCRKILGIAGGSQEDESFQTSVVDTVCDNTMQDTNGYASSDGIILYSASNTHNPHT</sequence>
<evidence type="ECO:0000256" key="10">
    <source>
        <dbReference type="ARBA" id="ARBA00023224"/>
    </source>
</evidence>
<feature type="transmembrane region" description="Helical" evidence="13">
    <location>
        <begin position="186"/>
        <end position="210"/>
    </location>
</feature>
<dbReference type="OrthoDB" id="5966748at2759"/>
<protein>
    <submittedName>
        <fullName evidence="16">Cannabinoid receptor 2</fullName>
    </submittedName>
</protein>
<dbReference type="InterPro" id="IPR017452">
    <property type="entry name" value="GPCR_Rhodpsn_7TM"/>
</dbReference>
<dbReference type="PROSITE" id="PS50262">
    <property type="entry name" value="G_PROTEIN_RECEP_F1_2"/>
    <property type="match status" value="1"/>
</dbReference>
<keyword evidence="3" id="KW-1003">Cell membrane</keyword>
<keyword evidence="4 12" id="KW-0812">Transmembrane</keyword>
<feature type="transmembrane region" description="Helical" evidence="13">
    <location>
        <begin position="238"/>
        <end position="264"/>
    </location>
</feature>
<dbReference type="SUPFAM" id="SSF81321">
    <property type="entry name" value="Family A G protein-coupled receptor-like"/>
    <property type="match status" value="1"/>
</dbReference>
<evidence type="ECO:0000256" key="3">
    <source>
        <dbReference type="ARBA" id="ARBA00022475"/>
    </source>
</evidence>
<dbReference type="PRINTS" id="PR00237">
    <property type="entry name" value="GPCRRHODOPSN"/>
</dbReference>
<evidence type="ECO:0000256" key="8">
    <source>
        <dbReference type="ARBA" id="ARBA00023170"/>
    </source>
</evidence>
<dbReference type="PANTHER" id="PTHR22750">
    <property type="entry name" value="G-PROTEIN COUPLED RECEPTOR"/>
    <property type="match status" value="1"/>
</dbReference>
<feature type="transmembrane region" description="Helical" evidence="13">
    <location>
        <begin position="276"/>
        <end position="297"/>
    </location>
</feature>
<comment type="similarity">
    <text evidence="12">Belongs to the G-protein coupled receptor 1 family.</text>
</comment>
<dbReference type="Gene3D" id="1.20.1070.10">
    <property type="entry name" value="Rhodopsin 7-helix transmembrane proteins"/>
    <property type="match status" value="1"/>
</dbReference>
<keyword evidence="9" id="KW-0325">Glycoprotein</keyword>
<reference evidence="15" key="1">
    <citation type="submission" date="2024-06" db="UniProtKB">
        <authorList>
            <consortium name="RefSeq"/>
        </authorList>
    </citation>
    <scope>NUCLEOTIDE SEQUENCE [LARGE SCALE GENOMIC DNA]</scope>
</reference>
<dbReference type="GO" id="GO:0043005">
    <property type="term" value="C:neuron projection"/>
    <property type="evidence" value="ECO:0007669"/>
    <property type="project" value="UniProtKB-SubCell"/>
</dbReference>
<keyword evidence="6 12" id="KW-0297">G-protein coupled receptor</keyword>
<evidence type="ECO:0000256" key="6">
    <source>
        <dbReference type="ARBA" id="ARBA00023040"/>
    </source>
</evidence>
<dbReference type="GeneID" id="115480639"/>
<keyword evidence="15" id="KW-1185">Reference proteome</keyword>
<evidence type="ECO:0000256" key="5">
    <source>
        <dbReference type="ARBA" id="ARBA00022989"/>
    </source>
</evidence>
<dbReference type="PROSITE" id="PS00237">
    <property type="entry name" value="G_PROTEIN_RECEP_F1_1"/>
    <property type="match status" value="1"/>
</dbReference>
<keyword evidence="8 12" id="KW-0675">Receptor</keyword>
<keyword evidence="7 13" id="KW-0472">Membrane</keyword>
<keyword evidence="5 13" id="KW-1133">Transmembrane helix</keyword>
<dbReference type="AlphaFoldDB" id="A0A6P7Z7J2"/>
<reference evidence="16" key="2">
    <citation type="submission" date="2025-08" db="UniProtKB">
        <authorList>
            <consortium name="RefSeq"/>
        </authorList>
    </citation>
    <scope>IDENTIFICATION</scope>
</reference>
<evidence type="ECO:0000256" key="9">
    <source>
        <dbReference type="ARBA" id="ARBA00023180"/>
    </source>
</evidence>
<dbReference type="Proteomes" id="UP000515156">
    <property type="component" value="Chromosome 11"/>
</dbReference>
<feature type="transmembrane region" description="Helical" evidence="13">
    <location>
        <begin position="97"/>
        <end position="123"/>
    </location>
</feature>
<keyword evidence="10 12" id="KW-0807">Transducer</keyword>
<dbReference type="GO" id="GO:0004949">
    <property type="term" value="F:cannabinoid receptor activity"/>
    <property type="evidence" value="ECO:0007669"/>
    <property type="project" value="InterPro"/>
</dbReference>
<dbReference type="InterPro" id="IPR000276">
    <property type="entry name" value="GPCR_Rhodpsn"/>
</dbReference>
<evidence type="ECO:0000256" key="7">
    <source>
        <dbReference type="ARBA" id="ARBA00023136"/>
    </source>
</evidence>
<dbReference type="PRINTS" id="PR00362">
    <property type="entry name" value="CANNABINOIDR"/>
</dbReference>
<dbReference type="Pfam" id="PF00001">
    <property type="entry name" value="7tm_1"/>
    <property type="match status" value="1"/>
</dbReference>
<dbReference type="SMART" id="SM01381">
    <property type="entry name" value="7TM_GPCR_Srsx"/>
    <property type="match status" value="1"/>
</dbReference>
<evidence type="ECO:0000259" key="14">
    <source>
        <dbReference type="PROSITE" id="PS50262"/>
    </source>
</evidence>
<comment type="subcellular location">
    <subcellularLocation>
        <location evidence="2">Cell membrane</location>
        <topology evidence="2">Multi-pass membrane protein</topology>
    </subcellularLocation>
    <subcellularLocation>
        <location evidence="1">Cell projection</location>
        <location evidence="1">Neuron projection</location>
    </subcellularLocation>
</comment>
<keyword evidence="11" id="KW-0966">Cell projection</keyword>
<feature type="domain" description="G-protein coupled receptors family 1 profile" evidence="14">
    <location>
        <begin position="44"/>
        <end position="295"/>
    </location>
</feature>
<feature type="transmembrane region" description="Helical" evidence="13">
    <location>
        <begin position="144"/>
        <end position="166"/>
    </location>
</feature>
<evidence type="ECO:0000313" key="16">
    <source>
        <dbReference type="RefSeq" id="XP_030075322.1"/>
    </source>
</evidence>
<evidence type="ECO:0000313" key="15">
    <source>
        <dbReference type="Proteomes" id="UP000515156"/>
    </source>
</evidence>
<evidence type="ECO:0000256" key="1">
    <source>
        <dbReference type="ARBA" id="ARBA00004487"/>
    </source>
</evidence>
<evidence type="ECO:0000256" key="11">
    <source>
        <dbReference type="ARBA" id="ARBA00023273"/>
    </source>
</evidence>
<name>A0A6P7Z7J2_9AMPH</name>
<feature type="transmembrane region" description="Helical" evidence="13">
    <location>
        <begin position="28"/>
        <end position="52"/>
    </location>
</feature>
<organism evidence="15 16">
    <name type="scientific">Microcaecilia unicolor</name>
    <dbReference type="NCBI Taxonomy" id="1415580"/>
    <lineage>
        <taxon>Eukaryota</taxon>
        <taxon>Metazoa</taxon>
        <taxon>Chordata</taxon>
        <taxon>Craniata</taxon>
        <taxon>Vertebrata</taxon>
        <taxon>Euteleostomi</taxon>
        <taxon>Amphibia</taxon>
        <taxon>Gymnophiona</taxon>
        <taxon>Siphonopidae</taxon>
        <taxon>Microcaecilia</taxon>
    </lineage>
</organism>
<evidence type="ECO:0000256" key="12">
    <source>
        <dbReference type="RuleBase" id="RU000688"/>
    </source>
</evidence>
<dbReference type="CTD" id="1269"/>
<evidence type="ECO:0000256" key="2">
    <source>
        <dbReference type="ARBA" id="ARBA00004651"/>
    </source>
</evidence>